<comment type="caution">
    <text evidence="2">The sequence shown here is derived from an EMBL/GenBank/DDBJ whole genome shotgun (WGS) entry which is preliminary data.</text>
</comment>
<gene>
    <name evidence="2" type="ORF">F2Q70_00001810</name>
</gene>
<name>A0A8S9IME4_BRACR</name>
<dbReference type="EMBL" id="QGKY02001015">
    <property type="protein sequence ID" value="KAF2569987.1"/>
    <property type="molecule type" value="Genomic_DNA"/>
</dbReference>
<feature type="region of interest" description="Disordered" evidence="1">
    <location>
        <begin position="25"/>
        <end position="45"/>
    </location>
</feature>
<dbReference type="AlphaFoldDB" id="A0A8S9IME4"/>
<reference evidence="2" key="1">
    <citation type="submission" date="2019-12" db="EMBL/GenBank/DDBJ databases">
        <title>Genome sequencing and annotation of Brassica cretica.</title>
        <authorList>
            <person name="Studholme D.J."/>
            <person name="Sarris P.F."/>
        </authorList>
    </citation>
    <scope>NUCLEOTIDE SEQUENCE</scope>
    <source>
        <strain evidence="2">PFS-102/07</strain>
        <tissue evidence="2">Leaf</tissue>
    </source>
</reference>
<proteinExistence type="predicted"/>
<protein>
    <submittedName>
        <fullName evidence="2">Uncharacterized protein</fullName>
    </submittedName>
</protein>
<organism evidence="2">
    <name type="scientific">Brassica cretica</name>
    <name type="common">Mustard</name>
    <dbReference type="NCBI Taxonomy" id="69181"/>
    <lineage>
        <taxon>Eukaryota</taxon>
        <taxon>Viridiplantae</taxon>
        <taxon>Streptophyta</taxon>
        <taxon>Embryophyta</taxon>
        <taxon>Tracheophyta</taxon>
        <taxon>Spermatophyta</taxon>
        <taxon>Magnoliopsida</taxon>
        <taxon>eudicotyledons</taxon>
        <taxon>Gunneridae</taxon>
        <taxon>Pentapetalae</taxon>
        <taxon>rosids</taxon>
        <taxon>malvids</taxon>
        <taxon>Brassicales</taxon>
        <taxon>Brassicaceae</taxon>
        <taxon>Brassiceae</taxon>
        <taxon>Brassica</taxon>
    </lineage>
</organism>
<accession>A0A8S9IME4</accession>
<evidence type="ECO:0000313" key="2">
    <source>
        <dbReference type="EMBL" id="KAF2569987.1"/>
    </source>
</evidence>
<evidence type="ECO:0000256" key="1">
    <source>
        <dbReference type="SAM" id="MobiDB-lite"/>
    </source>
</evidence>
<sequence>MDGVQKKQSPEAKWWLIRDEKRKTKREGVTFSGSSQGRRDRDQEVSAQKQGLWAWAKRVEFCEVWSKLIRLVQCWADLHKLRAENLWA</sequence>